<evidence type="ECO:0000313" key="3">
    <source>
        <dbReference type="Proteomes" id="UP000324222"/>
    </source>
</evidence>
<dbReference type="AlphaFoldDB" id="A0A5B7H9N6"/>
<name>A0A5B7H9N6_PORTR</name>
<feature type="region of interest" description="Disordered" evidence="1">
    <location>
        <begin position="28"/>
        <end position="87"/>
    </location>
</feature>
<dbReference type="EMBL" id="VSRR010025044">
    <property type="protein sequence ID" value="MPC66636.1"/>
    <property type="molecule type" value="Genomic_DNA"/>
</dbReference>
<dbReference type="Proteomes" id="UP000324222">
    <property type="component" value="Unassembled WGS sequence"/>
</dbReference>
<accession>A0A5B7H9N6</accession>
<feature type="compositionally biased region" description="Basic and acidic residues" evidence="1">
    <location>
        <begin position="44"/>
        <end position="54"/>
    </location>
</feature>
<gene>
    <name evidence="2" type="ORF">E2C01_060786</name>
</gene>
<evidence type="ECO:0000256" key="1">
    <source>
        <dbReference type="SAM" id="MobiDB-lite"/>
    </source>
</evidence>
<organism evidence="2 3">
    <name type="scientific">Portunus trituberculatus</name>
    <name type="common">Swimming crab</name>
    <name type="synonym">Neptunus trituberculatus</name>
    <dbReference type="NCBI Taxonomy" id="210409"/>
    <lineage>
        <taxon>Eukaryota</taxon>
        <taxon>Metazoa</taxon>
        <taxon>Ecdysozoa</taxon>
        <taxon>Arthropoda</taxon>
        <taxon>Crustacea</taxon>
        <taxon>Multicrustacea</taxon>
        <taxon>Malacostraca</taxon>
        <taxon>Eumalacostraca</taxon>
        <taxon>Eucarida</taxon>
        <taxon>Decapoda</taxon>
        <taxon>Pleocyemata</taxon>
        <taxon>Brachyura</taxon>
        <taxon>Eubrachyura</taxon>
        <taxon>Portunoidea</taxon>
        <taxon>Portunidae</taxon>
        <taxon>Portuninae</taxon>
        <taxon>Portunus</taxon>
    </lineage>
</organism>
<keyword evidence="3" id="KW-1185">Reference proteome</keyword>
<proteinExistence type="predicted"/>
<comment type="caution">
    <text evidence="2">The sequence shown here is derived from an EMBL/GenBank/DDBJ whole genome shotgun (WGS) entry which is preliminary data.</text>
</comment>
<evidence type="ECO:0000313" key="2">
    <source>
        <dbReference type="EMBL" id="MPC66636.1"/>
    </source>
</evidence>
<sequence>MRLGHHRGFKCRNDQTGRSCEGTFLGGEPAGLKPLGQGWGSAGRGERRCRERGGKVQWRGGKMQGEKERSSGGEVQGEGEGRGREVQREVRKGALEWRCRERERGGMGKVGEVQGWGWEGREGVGREGEVLAGVTWQGVMQGTVVHPQGRVRQSSSRDLLSDVILPPLIGAFQSDVIPFSHPFRNLPCLKTCGVYKQPLRELSRKSLFSKPQ</sequence>
<protein>
    <submittedName>
        <fullName evidence="2">Uncharacterized protein</fullName>
    </submittedName>
</protein>
<reference evidence="2 3" key="1">
    <citation type="submission" date="2019-05" db="EMBL/GenBank/DDBJ databases">
        <title>Another draft genome of Portunus trituberculatus and its Hox gene families provides insights of decapod evolution.</title>
        <authorList>
            <person name="Jeong J.-H."/>
            <person name="Song I."/>
            <person name="Kim S."/>
            <person name="Choi T."/>
            <person name="Kim D."/>
            <person name="Ryu S."/>
            <person name="Kim W."/>
        </authorList>
    </citation>
    <scope>NUCLEOTIDE SEQUENCE [LARGE SCALE GENOMIC DNA]</scope>
    <source>
        <tissue evidence="2">Muscle</tissue>
    </source>
</reference>